<reference evidence="2" key="1">
    <citation type="submission" date="2024-06" db="EMBL/GenBank/DDBJ databases">
        <title>Sequencing and assembly of the genome of Dyadobacter sp. strain 676, a symbiont of Cyamopsis tetragonoloba.</title>
        <authorList>
            <person name="Guro P."/>
            <person name="Sazanova A."/>
            <person name="Kuznetsova I."/>
            <person name="Belimov A."/>
            <person name="Safronova V."/>
        </authorList>
    </citation>
    <scope>NUCLEOTIDE SEQUENCE</scope>
    <source>
        <strain evidence="2">676</strain>
    </source>
</reference>
<feature type="compositionally biased region" description="Basic and acidic residues" evidence="1">
    <location>
        <begin position="1"/>
        <end position="16"/>
    </location>
</feature>
<organism evidence="2">
    <name type="scientific">Dyadobacter sp. 676</name>
    <dbReference type="NCBI Taxonomy" id="3088362"/>
    <lineage>
        <taxon>Bacteria</taxon>
        <taxon>Pseudomonadati</taxon>
        <taxon>Bacteroidota</taxon>
        <taxon>Cytophagia</taxon>
        <taxon>Cytophagales</taxon>
        <taxon>Spirosomataceae</taxon>
        <taxon>Dyadobacter</taxon>
    </lineage>
</organism>
<evidence type="ECO:0000256" key="1">
    <source>
        <dbReference type="SAM" id="MobiDB-lite"/>
    </source>
</evidence>
<sequence>MEQLHTDPTDPERDSQSEEEPLSDYVKRMETEENLRRLADRLEQEWKKATPAAKPEVPDLSFEKFEEKRKGDGGQ</sequence>
<protein>
    <submittedName>
        <fullName evidence="2">Uncharacterized protein</fullName>
    </submittedName>
</protein>
<proteinExistence type="predicted"/>
<feature type="region of interest" description="Disordered" evidence="1">
    <location>
        <begin position="1"/>
        <end position="30"/>
    </location>
</feature>
<gene>
    <name evidence="2" type="ORF">ABV298_04210</name>
</gene>
<dbReference type="AlphaFoldDB" id="A0AAU8FP87"/>
<dbReference type="RefSeq" id="WP_353720938.1">
    <property type="nucleotide sequence ID" value="NZ_CP159289.1"/>
</dbReference>
<accession>A0AAU8FP87</accession>
<feature type="region of interest" description="Disordered" evidence="1">
    <location>
        <begin position="46"/>
        <end position="75"/>
    </location>
</feature>
<name>A0AAU8FP87_9BACT</name>
<feature type="compositionally biased region" description="Basic and acidic residues" evidence="1">
    <location>
        <begin position="61"/>
        <end position="75"/>
    </location>
</feature>
<evidence type="ECO:0000313" key="2">
    <source>
        <dbReference type="EMBL" id="XCH25640.1"/>
    </source>
</evidence>
<dbReference type="EMBL" id="CP159289">
    <property type="protein sequence ID" value="XCH25640.1"/>
    <property type="molecule type" value="Genomic_DNA"/>
</dbReference>